<evidence type="ECO:0000313" key="3">
    <source>
        <dbReference type="Proteomes" id="UP001642360"/>
    </source>
</evidence>
<feature type="region of interest" description="Disordered" evidence="1">
    <location>
        <begin position="276"/>
        <end position="346"/>
    </location>
</feature>
<feature type="compositionally biased region" description="Basic and acidic residues" evidence="1">
    <location>
        <begin position="276"/>
        <end position="312"/>
    </location>
</feature>
<sequence>MSRCFPFPPPGYEKKARSDDTDLLKEVDTALAPISHLRTPSLLFSPVVLLAYSTRMEEKEKSREKRSRKEKRDKEKKDSTEKRKKGRTEGKHKEKKDRKEKYKEKNEKHRDKRNDKEERDNDKEKSSISVEKKICCQSDGYNGEKLQQKEEWGKDSRRSSEKKPSVHVYSSNGEKAIRNSFLAEETEDSKFVQELGRRIRNEENGTGRTDWKKDEGMDRFAVTETGMLSEGKEKNKDKKVVNRKMDRQGIKAEVRFCRNAMVQNLVGIVQNKVEEMPRPVEKNVERKMERKEKSKEREGVVKRGDKRMDKGREKKSHSMGNYREKEKKKAEDTKEKSENKKSEQNKFKDVIKNDLIGVSHNNASHLPKDCYKNAFNKESLKRRKDFETNGFLHDSEVRPTKLPRPTLHPFIENGRKLESCQSLASYTSDRQGAANNHKVDNKEIKVNGVIEAKPLFVSIPKPLSANTLADQIAERTSKPPHPDTKYLSHVFSVPNLEWSDFDDQEWLFSSKYPRSKKPEVVSVSIKKEQQVWAEALQIESADVCALPFVIPQ</sequence>
<feature type="compositionally biased region" description="Basic and acidic residues" evidence="1">
    <location>
        <begin position="322"/>
        <end position="346"/>
    </location>
</feature>
<feature type="region of interest" description="Disordered" evidence="1">
    <location>
        <begin position="54"/>
        <end position="185"/>
    </location>
</feature>
<dbReference type="EMBL" id="CAUOFW020001925">
    <property type="protein sequence ID" value="CAK9149712.1"/>
    <property type="molecule type" value="Genomic_DNA"/>
</dbReference>
<feature type="compositionally biased region" description="Pro residues" evidence="1">
    <location>
        <begin position="1"/>
        <end position="11"/>
    </location>
</feature>
<evidence type="ECO:0000256" key="1">
    <source>
        <dbReference type="SAM" id="MobiDB-lite"/>
    </source>
</evidence>
<proteinExistence type="predicted"/>
<dbReference type="PANTHER" id="PTHR34660">
    <property type="entry name" value="MYB-LIKE PROTEIN X"/>
    <property type="match status" value="1"/>
</dbReference>
<feature type="compositionally biased region" description="Basic and acidic residues" evidence="1">
    <location>
        <begin position="146"/>
        <end position="164"/>
    </location>
</feature>
<accession>A0ABC8S5Q6</accession>
<evidence type="ECO:0000313" key="2">
    <source>
        <dbReference type="EMBL" id="CAK9149712.1"/>
    </source>
</evidence>
<organism evidence="2 3">
    <name type="scientific">Ilex paraguariensis</name>
    <name type="common">yerba mate</name>
    <dbReference type="NCBI Taxonomy" id="185542"/>
    <lineage>
        <taxon>Eukaryota</taxon>
        <taxon>Viridiplantae</taxon>
        <taxon>Streptophyta</taxon>
        <taxon>Embryophyta</taxon>
        <taxon>Tracheophyta</taxon>
        <taxon>Spermatophyta</taxon>
        <taxon>Magnoliopsida</taxon>
        <taxon>eudicotyledons</taxon>
        <taxon>Gunneridae</taxon>
        <taxon>Pentapetalae</taxon>
        <taxon>asterids</taxon>
        <taxon>campanulids</taxon>
        <taxon>Aquifoliales</taxon>
        <taxon>Aquifoliaceae</taxon>
        <taxon>Ilex</taxon>
    </lineage>
</organism>
<dbReference type="PANTHER" id="PTHR34660:SF3">
    <property type="entry name" value="RRM DOMAIN-CONTAINING PROTEIN"/>
    <property type="match status" value="1"/>
</dbReference>
<comment type="caution">
    <text evidence="2">The sequence shown here is derived from an EMBL/GenBank/DDBJ whole genome shotgun (WGS) entry which is preliminary data.</text>
</comment>
<feature type="region of interest" description="Disordered" evidence="1">
    <location>
        <begin position="197"/>
        <end position="218"/>
    </location>
</feature>
<feature type="region of interest" description="Disordered" evidence="1">
    <location>
        <begin position="1"/>
        <end position="20"/>
    </location>
</feature>
<keyword evidence="3" id="KW-1185">Reference proteome</keyword>
<name>A0ABC8S5Q6_9AQUA</name>
<dbReference type="Proteomes" id="UP001642360">
    <property type="component" value="Unassembled WGS sequence"/>
</dbReference>
<feature type="compositionally biased region" description="Basic and acidic residues" evidence="1">
    <location>
        <begin position="70"/>
        <end position="134"/>
    </location>
</feature>
<protein>
    <submittedName>
        <fullName evidence="2">Uncharacterized protein</fullName>
    </submittedName>
</protein>
<reference evidence="2 3" key="1">
    <citation type="submission" date="2024-02" db="EMBL/GenBank/DDBJ databases">
        <authorList>
            <person name="Vignale AGUSTIN F."/>
            <person name="Sosa J E."/>
            <person name="Modenutti C."/>
        </authorList>
    </citation>
    <scope>NUCLEOTIDE SEQUENCE [LARGE SCALE GENOMIC DNA]</scope>
</reference>
<gene>
    <name evidence="2" type="ORF">ILEXP_LOCUS17779</name>
</gene>
<dbReference type="AlphaFoldDB" id="A0ABC8S5Q6"/>